<dbReference type="RefSeq" id="WP_186673101.1">
    <property type="nucleotide sequence ID" value="NZ_JABWRZ020000002.1"/>
</dbReference>
<dbReference type="EMBL" id="JABWRZ020000002">
    <property type="protein sequence ID" value="MBV4492671.1"/>
    <property type="molecule type" value="Genomic_DNA"/>
</dbReference>
<reference evidence="2 3" key="1">
    <citation type="journal article" date="2020" name="Microorganisms">
        <title>Reliable Identification of Environmental Pseudomonas Isolates Using the rpoD Gene.</title>
        <authorList>
            <consortium name="The Broad Institute Genome Sequencing Platform"/>
            <person name="Girard L."/>
            <person name="Lood C."/>
            <person name="Rokni-Zadeh H."/>
            <person name="van Noort V."/>
            <person name="Lavigne R."/>
            <person name="De Mot R."/>
        </authorList>
    </citation>
    <scope>NUCLEOTIDE SEQUENCE [LARGE SCALE GENOMIC DNA]</scope>
    <source>
        <strain evidence="2 3">RD9SR1</strain>
    </source>
</reference>
<name>A0ABS6QEV5_9PSED</name>
<accession>A0ABS6QEV5</accession>
<feature type="domain" description="DUF4123" evidence="1">
    <location>
        <begin position="22"/>
        <end position="141"/>
    </location>
</feature>
<comment type="caution">
    <text evidence="2">The sequence shown here is derived from an EMBL/GenBank/DDBJ whole genome shotgun (WGS) entry which is preliminary data.</text>
</comment>
<evidence type="ECO:0000259" key="1">
    <source>
        <dbReference type="Pfam" id="PF13503"/>
    </source>
</evidence>
<dbReference type="InterPro" id="IPR025391">
    <property type="entry name" value="DUF4123"/>
</dbReference>
<sequence length="292" mass="32914">MPSPFVRAMVEALRRSDRYRLSAVVEMAKLPPEIRQTLTRHYSGRCWPLLQQARFSNLRTAGPWLFGSRPGSDVSAQYDFQWQLEQGAPGAVCGWIVSALPPVRLAQHLSQANIVTGADGHSYLLRYHTAAALQMFDNHRDLPGVSEWLAPVCHWWVPVAHPDKRLWLQITGGDQPQGIQVTPITLTEDCWAALTGDPLSYQLAELLKEQQSCSALSVNCHGTRLGLIQFYLNQAREQGLAREEDLLSFVLMMAREGEQLRQSAAWQDAITATREQLTPLLENVQQRLHNKD</sequence>
<gene>
    <name evidence="2" type="ORF">HU760_018965</name>
</gene>
<evidence type="ECO:0000313" key="3">
    <source>
        <dbReference type="Proteomes" id="UP000609530"/>
    </source>
</evidence>
<dbReference type="Pfam" id="PF13503">
    <property type="entry name" value="DUF4123"/>
    <property type="match status" value="1"/>
</dbReference>
<proteinExistence type="predicted"/>
<dbReference type="Proteomes" id="UP000609530">
    <property type="component" value="Unassembled WGS sequence"/>
</dbReference>
<keyword evidence="3" id="KW-1185">Reference proteome</keyword>
<evidence type="ECO:0000313" key="2">
    <source>
        <dbReference type="EMBL" id="MBV4492671.1"/>
    </source>
</evidence>
<organism evidence="2 3">
    <name type="scientific">Pseudomonas oryzicola</name>
    <dbReference type="NCBI Taxonomy" id="485876"/>
    <lineage>
        <taxon>Bacteria</taxon>
        <taxon>Pseudomonadati</taxon>
        <taxon>Pseudomonadota</taxon>
        <taxon>Gammaproteobacteria</taxon>
        <taxon>Pseudomonadales</taxon>
        <taxon>Pseudomonadaceae</taxon>
        <taxon>Pseudomonas</taxon>
    </lineage>
</organism>
<protein>
    <submittedName>
        <fullName evidence="2">DUF4123 domain-containing protein</fullName>
    </submittedName>
</protein>